<dbReference type="EC" id="3.1.13.1" evidence="8"/>
<reference evidence="11 12" key="1">
    <citation type="submission" date="2021-01" db="EMBL/GenBank/DDBJ databases">
        <title>Genomic Encyclopedia of Type Strains, Phase IV (KMG-IV): sequencing the most valuable type-strain genomes for metagenomic binning, comparative biology and taxonomic classification.</title>
        <authorList>
            <person name="Goeker M."/>
        </authorList>
    </citation>
    <scope>NUCLEOTIDE SEQUENCE [LARGE SCALE GENOMIC DNA]</scope>
    <source>
        <strain evidence="11 12">DSM 27382</strain>
    </source>
</reference>
<evidence type="ECO:0000256" key="2">
    <source>
        <dbReference type="ARBA" id="ARBA00004496"/>
    </source>
</evidence>
<feature type="compositionally biased region" description="Basic and acidic residues" evidence="9">
    <location>
        <begin position="748"/>
        <end position="793"/>
    </location>
</feature>
<feature type="compositionally biased region" description="Basic and acidic residues" evidence="9">
    <location>
        <begin position="732"/>
        <end position="741"/>
    </location>
</feature>
<dbReference type="InterPro" id="IPR011805">
    <property type="entry name" value="RNase_R"/>
</dbReference>
<dbReference type="HAMAP" id="MF_01895">
    <property type="entry name" value="RNase_R"/>
    <property type="match status" value="1"/>
</dbReference>
<evidence type="ECO:0000259" key="10">
    <source>
        <dbReference type="PROSITE" id="PS50126"/>
    </source>
</evidence>
<dbReference type="InterPro" id="IPR012340">
    <property type="entry name" value="NA-bd_OB-fold"/>
</dbReference>
<evidence type="ECO:0000256" key="4">
    <source>
        <dbReference type="ARBA" id="ARBA00022722"/>
    </source>
</evidence>
<dbReference type="Pfam" id="PF00575">
    <property type="entry name" value="S1"/>
    <property type="match status" value="1"/>
</dbReference>
<dbReference type="GO" id="GO:0016787">
    <property type="term" value="F:hydrolase activity"/>
    <property type="evidence" value="ECO:0007669"/>
    <property type="project" value="UniProtKB-KW"/>
</dbReference>
<dbReference type="InterPro" id="IPR022966">
    <property type="entry name" value="RNase_II/R_CS"/>
</dbReference>
<evidence type="ECO:0000256" key="7">
    <source>
        <dbReference type="ARBA" id="ARBA00022884"/>
    </source>
</evidence>
<keyword evidence="6 8" id="KW-0269">Exonuclease</keyword>
<dbReference type="EMBL" id="JAFBEH010000009">
    <property type="protein sequence ID" value="MBM7642328.1"/>
    <property type="molecule type" value="Genomic_DNA"/>
</dbReference>
<dbReference type="InterPro" id="IPR004476">
    <property type="entry name" value="RNase_II/RNase_R"/>
</dbReference>
<dbReference type="SUPFAM" id="SSF50249">
    <property type="entry name" value="Nucleic acid-binding proteins"/>
    <property type="match status" value="4"/>
</dbReference>
<sequence length="814" mass="92237">MKNQIITYLKENGKSNVNDLAASLNMTGSEHFPKLIKTISQMESKKELRFSDDGTISLRPAREKKEQITVQGVFRANKAGFGFLFVDDNEDDMFIGRTDVGHAIDGDTVEVVIKKPADRLKGTAAEARVVDIVDHALKTVVGKFILDDEKPKYAGYIKSKNQKIQQKIYIKKEPVLLDGTEIIKVDIEKYPNRHHDYFVGNVRDIIGHQGDVGIDVLEVLESMDIVSEFPEDVMAEANAVPDAPLAEDLIGRVDLRQEVTFTIDGADAKDLDDAVHIKRLDNGNFELGVHIADVSYYVTEGSALNREAVARGTSVYVTDRVVPMLPERLSNGICSLNPNVDRLTQSAIMEIDDKGRLVDYQICQSVINTTFRMTYSRVNDMLAGDEEALKEFAPIVDAVGNMAELHSILESMRTRRGALNFDTAEAKIIVNDKGMPVDIVLRERGTAERMIESFMLAANECVAQHFAKNKMPFIYRIHEEPKAEKLQKFIDYASLFGVQVHGTANKLSQSALQDFMATIEGQPGSEVLNMMLLRSMQQARYSEHNHGHYGLAAEYYTHFTSPIRRYPDLLVHRMIREYTKNNSQETQDHFAQVIPELATSSSTLERRAIDAERVVEAMKKAEYMEEYVGEEFDGVVASVVKFGMFIELPNTIEGLIHITTLPEFYNYNERTMSLQGEKSGKVFKVGQPIRIKLVRADKETGDIDFEYLPSDFDIIEKIDKSLVRKPRGNGRARRDDKDKKERRGGRGNRGDNNRRKDRNDRGGQDRRNDKNSSNRRQNDRRQSSGDRQSNDSRKKGKKPFYKDAAKRSQKKNSR</sequence>
<keyword evidence="7 8" id="KW-0694">RNA-binding</keyword>
<organism evidence="11 12">
    <name type="scientific">Streptococcus loxodontisalivarius</name>
    <dbReference type="NCBI Taxonomy" id="1349415"/>
    <lineage>
        <taxon>Bacteria</taxon>
        <taxon>Bacillati</taxon>
        <taxon>Bacillota</taxon>
        <taxon>Bacilli</taxon>
        <taxon>Lactobacillales</taxon>
        <taxon>Streptococcaceae</taxon>
        <taxon>Streptococcus</taxon>
    </lineage>
</organism>
<name>A0ABS2PQK5_9STRE</name>
<gene>
    <name evidence="8" type="primary">rnr</name>
    <name evidence="11" type="ORF">JOC28_000625</name>
</gene>
<dbReference type="InterPro" id="IPR050180">
    <property type="entry name" value="RNR_Ribonuclease"/>
</dbReference>
<feature type="region of interest" description="Disordered" evidence="9">
    <location>
        <begin position="725"/>
        <end position="814"/>
    </location>
</feature>
<protein>
    <recommendedName>
        <fullName evidence="8">Ribonuclease R</fullName>
        <shortName evidence="8">RNase R</shortName>
        <ecNumber evidence="8">3.1.13.1</ecNumber>
    </recommendedName>
</protein>
<evidence type="ECO:0000256" key="9">
    <source>
        <dbReference type="SAM" id="MobiDB-lite"/>
    </source>
</evidence>
<dbReference type="Gene3D" id="2.40.50.140">
    <property type="entry name" value="Nucleic acid-binding proteins"/>
    <property type="match status" value="2"/>
</dbReference>
<dbReference type="SMART" id="SM00316">
    <property type="entry name" value="S1"/>
    <property type="match status" value="1"/>
</dbReference>
<keyword evidence="4 8" id="KW-0540">Nuclease</keyword>
<dbReference type="PANTHER" id="PTHR23355">
    <property type="entry name" value="RIBONUCLEASE"/>
    <property type="match status" value="1"/>
</dbReference>
<dbReference type="Proteomes" id="UP000697472">
    <property type="component" value="Unassembled WGS sequence"/>
</dbReference>
<dbReference type="RefSeq" id="WP_205009181.1">
    <property type="nucleotide sequence ID" value="NZ_JAFBEH010000009.1"/>
</dbReference>
<proteinExistence type="inferred from homology"/>
<dbReference type="InterPro" id="IPR001900">
    <property type="entry name" value="RNase_II/R"/>
</dbReference>
<dbReference type="Pfam" id="PF00773">
    <property type="entry name" value="RNB"/>
    <property type="match status" value="1"/>
</dbReference>
<comment type="function">
    <text evidence="8">3'-5' exoribonuclease that releases 5'-nucleoside monophosphates and is involved in maturation of structured RNAs.</text>
</comment>
<evidence type="ECO:0000256" key="1">
    <source>
        <dbReference type="ARBA" id="ARBA00001849"/>
    </source>
</evidence>
<dbReference type="InterPro" id="IPR040476">
    <property type="entry name" value="CSD2"/>
</dbReference>
<dbReference type="PANTHER" id="PTHR23355:SF9">
    <property type="entry name" value="DIS3-LIKE EXONUCLEASE 2"/>
    <property type="match status" value="1"/>
</dbReference>
<comment type="similarity">
    <text evidence="8">Belongs to the RNR ribonuclease family. RNase R subfamily.</text>
</comment>
<dbReference type="PROSITE" id="PS50126">
    <property type="entry name" value="S1"/>
    <property type="match status" value="1"/>
</dbReference>
<keyword evidence="3 8" id="KW-0963">Cytoplasm</keyword>
<keyword evidence="12" id="KW-1185">Reference proteome</keyword>
<comment type="caution">
    <text evidence="11">The sequence shown here is derived from an EMBL/GenBank/DDBJ whole genome shotgun (WGS) entry which is preliminary data.</text>
</comment>
<dbReference type="InterPro" id="IPR013223">
    <property type="entry name" value="RNase_B_OB_dom"/>
</dbReference>
<dbReference type="InterPro" id="IPR003029">
    <property type="entry name" value="S1_domain"/>
</dbReference>
<dbReference type="CDD" id="cd04471">
    <property type="entry name" value="S1_RNase_R"/>
    <property type="match status" value="1"/>
</dbReference>
<evidence type="ECO:0000256" key="5">
    <source>
        <dbReference type="ARBA" id="ARBA00022801"/>
    </source>
</evidence>
<dbReference type="Pfam" id="PF08206">
    <property type="entry name" value="OB_RNB"/>
    <property type="match status" value="1"/>
</dbReference>
<evidence type="ECO:0000313" key="11">
    <source>
        <dbReference type="EMBL" id="MBM7642328.1"/>
    </source>
</evidence>
<dbReference type="SMART" id="SM00955">
    <property type="entry name" value="RNB"/>
    <property type="match status" value="1"/>
</dbReference>
<comment type="subcellular location">
    <subcellularLocation>
        <location evidence="2 8">Cytoplasm</location>
    </subcellularLocation>
</comment>
<dbReference type="PROSITE" id="PS01175">
    <property type="entry name" value="RIBONUCLEASE_II"/>
    <property type="match status" value="1"/>
</dbReference>
<evidence type="ECO:0000256" key="8">
    <source>
        <dbReference type="HAMAP-Rule" id="MF_01895"/>
    </source>
</evidence>
<accession>A0ABS2PQK5</accession>
<evidence type="ECO:0000313" key="12">
    <source>
        <dbReference type="Proteomes" id="UP000697472"/>
    </source>
</evidence>
<dbReference type="NCBIfam" id="TIGR02063">
    <property type="entry name" value="RNase_R"/>
    <property type="match status" value="1"/>
</dbReference>
<keyword evidence="5 8" id="KW-0378">Hydrolase</keyword>
<evidence type="ECO:0000256" key="3">
    <source>
        <dbReference type="ARBA" id="ARBA00022490"/>
    </source>
</evidence>
<dbReference type="NCBIfam" id="TIGR00358">
    <property type="entry name" value="3_prime_RNase"/>
    <property type="match status" value="1"/>
</dbReference>
<evidence type="ECO:0000256" key="6">
    <source>
        <dbReference type="ARBA" id="ARBA00022839"/>
    </source>
</evidence>
<feature type="domain" description="S1 motif" evidence="10">
    <location>
        <begin position="629"/>
        <end position="708"/>
    </location>
</feature>
<comment type="catalytic activity">
    <reaction evidence="1 8">
        <text>Exonucleolytic cleavage in the 3'- to 5'-direction to yield nucleoside 5'-phosphates.</text>
        <dbReference type="EC" id="3.1.13.1"/>
    </reaction>
</comment>
<dbReference type="Pfam" id="PF17876">
    <property type="entry name" value="CSD2"/>
    <property type="match status" value="1"/>
</dbReference>